<dbReference type="InParanoid" id="G2YXK6"/>
<sequence>MDPSLTAAQRFWVIMANKIVMTPSITMHDDNSITNHLNLSKFNNQSQSQLRLEAHPSFNTPLNNPTVYNEYSQSPCNSMQSDLSMADSTATVFYQLHDDYHYGERALRNQKTEQCHPTDALRSKTSLYDRLHISSVQRS</sequence>
<proteinExistence type="predicted"/>
<evidence type="ECO:0000313" key="2">
    <source>
        <dbReference type="Proteomes" id="UP000008177"/>
    </source>
</evidence>
<dbReference type="Proteomes" id="UP000008177">
    <property type="component" value="Unplaced contigs"/>
</dbReference>
<dbReference type="EMBL" id="FQ790359">
    <property type="protein sequence ID" value="CCD56177.1"/>
    <property type="molecule type" value="Genomic_DNA"/>
</dbReference>
<gene>
    <name evidence="1" type="ORF">BofuT4_P147870.1</name>
</gene>
<reference evidence="2" key="1">
    <citation type="journal article" date="2011" name="PLoS Genet.">
        <title>Genomic analysis of the necrotrophic fungal pathogens Sclerotinia sclerotiorum and Botrytis cinerea.</title>
        <authorList>
            <person name="Amselem J."/>
            <person name="Cuomo C.A."/>
            <person name="van Kan J.A."/>
            <person name="Viaud M."/>
            <person name="Benito E.P."/>
            <person name="Couloux A."/>
            <person name="Coutinho P.M."/>
            <person name="de Vries R.P."/>
            <person name="Dyer P.S."/>
            <person name="Fillinger S."/>
            <person name="Fournier E."/>
            <person name="Gout L."/>
            <person name="Hahn M."/>
            <person name="Kohn L."/>
            <person name="Lapalu N."/>
            <person name="Plummer K.M."/>
            <person name="Pradier J.M."/>
            <person name="Quevillon E."/>
            <person name="Sharon A."/>
            <person name="Simon A."/>
            <person name="ten Have A."/>
            <person name="Tudzynski B."/>
            <person name="Tudzynski P."/>
            <person name="Wincker P."/>
            <person name="Andrew M."/>
            <person name="Anthouard V."/>
            <person name="Beever R.E."/>
            <person name="Beffa R."/>
            <person name="Benoit I."/>
            <person name="Bouzid O."/>
            <person name="Brault B."/>
            <person name="Chen Z."/>
            <person name="Choquer M."/>
            <person name="Collemare J."/>
            <person name="Cotton P."/>
            <person name="Danchin E.G."/>
            <person name="Da Silva C."/>
            <person name="Gautier A."/>
            <person name="Giraud C."/>
            <person name="Giraud T."/>
            <person name="Gonzalez C."/>
            <person name="Grossetete S."/>
            <person name="Guldener U."/>
            <person name="Henrissat B."/>
            <person name="Howlett B.J."/>
            <person name="Kodira C."/>
            <person name="Kretschmer M."/>
            <person name="Lappartient A."/>
            <person name="Leroch M."/>
            <person name="Levis C."/>
            <person name="Mauceli E."/>
            <person name="Neuveglise C."/>
            <person name="Oeser B."/>
            <person name="Pearson M."/>
            <person name="Poulain J."/>
            <person name="Poussereau N."/>
            <person name="Quesneville H."/>
            <person name="Rascle C."/>
            <person name="Schumacher J."/>
            <person name="Segurens B."/>
            <person name="Sexton A."/>
            <person name="Silva E."/>
            <person name="Sirven C."/>
            <person name="Soanes D.M."/>
            <person name="Talbot N.J."/>
            <person name="Templeton M."/>
            <person name="Yandava C."/>
            <person name="Yarden O."/>
            <person name="Zeng Q."/>
            <person name="Rollins J.A."/>
            <person name="Lebrun M.H."/>
            <person name="Dickman M."/>
        </authorList>
    </citation>
    <scope>NUCLEOTIDE SEQUENCE [LARGE SCALE GENOMIC DNA]</scope>
    <source>
        <strain evidence="2">T4</strain>
    </source>
</reference>
<organism evidence="1 2">
    <name type="scientific">Botryotinia fuckeliana (strain T4)</name>
    <name type="common">Noble rot fungus</name>
    <name type="synonym">Botrytis cinerea</name>
    <dbReference type="NCBI Taxonomy" id="999810"/>
    <lineage>
        <taxon>Eukaryota</taxon>
        <taxon>Fungi</taxon>
        <taxon>Dikarya</taxon>
        <taxon>Ascomycota</taxon>
        <taxon>Pezizomycotina</taxon>
        <taxon>Leotiomycetes</taxon>
        <taxon>Helotiales</taxon>
        <taxon>Sclerotiniaceae</taxon>
        <taxon>Botrytis</taxon>
    </lineage>
</organism>
<dbReference type="AlphaFoldDB" id="G2YXK6"/>
<protein>
    <submittedName>
        <fullName evidence="1">Uncharacterized protein</fullName>
    </submittedName>
</protein>
<evidence type="ECO:0000313" key="1">
    <source>
        <dbReference type="EMBL" id="CCD56177.1"/>
    </source>
</evidence>
<dbReference type="HOGENOM" id="CLU_1844784_0_0_1"/>
<name>G2YXK6_BOTF4</name>
<accession>G2YXK6</accession>